<proteinExistence type="predicted"/>
<dbReference type="AlphaFoldDB" id="A0A2N3QMM0"/>
<dbReference type="EMBL" id="PCGY01000011">
    <property type="protein sequence ID" value="PKU92913.1"/>
    <property type="molecule type" value="Genomic_DNA"/>
</dbReference>
<protein>
    <submittedName>
        <fullName evidence="1">Uncharacterized protein</fullName>
    </submittedName>
</protein>
<name>A0A2N3QMM0_9BIFI</name>
<dbReference type="RefSeq" id="WP_101455032.1">
    <property type="nucleotide sequence ID" value="NZ_PCGY01000011.1"/>
</dbReference>
<sequence length="126" mass="14210">MNGIERRARAQADLNRQLAHTRDPGQAVAIIQAHPSMRLHIDQDGYAPRPDPTDLIHVWKEQPWQDRDITVTCAASHAGGDDTPITPGQAYHHGRPAYDRYTFTIHAPNATLVYRYEGDDLDTQTE</sequence>
<comment type="caution">
    <text evidence="1">The sequence shown here is derived from an EMBL/GenBank/DDBJ whole genome shotgun (WGS) entry which is preliminary data.</text>
</comment>
<organism evidence="1 2">
    <name type="scientific">Bifidobacterium thermophilum</name>
    <dbReference type="NCBI Taxonomy" id="33905"/>
    <lineage>
        <taxon>Bacteria</taxon>
        <taxon>Bacillati</taxon>
        <taxon>Actinomycetota</taxon>
        <taxon>Actinomycetes</taxon>
        <taxon>Bifidobacteriales</taxon>
        <taxon>Bifidobacteriaceae</taxon>
        <taxon>Bifidobacterium</taxon>
    </lineage>
</organism>
<dbReference type="Proteomes" id="UP000233727">
    <property type="component" value="Unassembled WGS sequence"/>
</dbReference>
<evidence type="ECO:0000313" key="1">
    <source>
        <dbReference type="EMBL" id="PKU92913.1"/>
    </source>
</evidence>
<gene>
    <name evidence="1" type="ORF">CQR47_0763</name>
</gene>
<accession>A0A2N3QMM0</accession>
<evidence type="ECO:0000313" key="2">
    <source>
        <dbReference type="Proteomes" id="UP000233727"/>
    </source>
</evidence>
<reference evidence="1 2" key="1">
    <citation type="submission" date="2017-10" db="EMBL/GenBank/DDBJ databases">
        <title>Bifidobacterium genomics.</title>
        <authorList>
            <person name="Lugli G.A."/>
            <person name="Milani C."/>
            <person name="Mancabelli L."/>
        </authorList>
    </citation>
    <scope>NUCLEOTIDE SEQUENCE [LARGE SCALE GENOMIC DNA]</scope>
    <source>
        <strain evidence="1 2">1542B</strain>
    </source>
</reference>